<reference evidence="1" key="1">
    <citation type="journal article" date="2023" name="Mol. Biol. Evol.">
        <title>Third-Generation Sequencing Reveals the Adaptive Role of the Epigenome in Three Deep-Sea Polychaetes.</title>
        <authorList>
            <person name="Perez M."/>
            <person name="Aroh O."/>
            <person name="Sun Y."/>
            <person name="Lan Y."/>
            <person name="Juniper S.K."/>
            <person name="Young C.R."/>
            <person name="Angers B."/>
            <person name="Qian P.Y."/>
        </authorList>
    </citation>
    <scope>NUCLEOTIDE SEQUENCE</scope>
    <source>
        <strain evidence="1">P08H-3</strain>
    </source>
</reference>
<evidence type="ECO:0000313" key="1">
    <source>
        <dbReference type="EMBL" id="KAK2158527.1"/>
    </source>
</evidence>
<keyword evidence="2" id="KW-1185">Reference proteome</keyword>
<accession>A0AAD9N663</accession>
<protein>
    <submittedName>
        <fullName evidence="1">Uncharacterized protein</fullName>
    </submittedName>
</protein>
<sequence>MADDYTSNARLLCETTKTWNNLPTNHIVIHLTLVSHEGEPKLLMKAPFFNDSPAGEPFLGLEKYEDNYRF</sequence>
<dbReference type="EMBL" id="JAODUP010000168">
    <property type="protein sequence ID" value="KAK2158527.1"/>
    <property type="molecule type" value="Genomic_DNA"/>
</dbReference>
<dbReference type="AlphaFoldDB" id="A0AAD9N663"/>
<evidence type="ECO:0000313" key="2">
    <source>
        <dbReference type="Proteomes" id="UP001208570"/>
    </source>
</evidence>
<name>A0AAD9N663_9ANNE</name>
<proteinExistence type="predicted"/>
<gene>
    <name evidence="1" type="ORF">LSH36_168g04015</name>
</gene>
<comment type="caution">
    <text evidence="1">The sequence shown here is derived from an EMBL/GenBank/DDBJ whole genome shotgun (WGS) entry which is preliminary data.</text>
</comment>
<dbReference type="Proteomes" id="UP001208570">
    <property type="component" value="Unassembled WGS sequence"/>
</dbReference>
<organism evidence="1 2">
    <name type="scientific">Paralvinella palmiformis</name>
    <dbReference type="NCBI Taxonomy" id="53620"/>
    <lineage>
        <taxon>Eukaryota</taxon>
        <taxon>Metazoa</taxon>
        <taxon>Spiralia</taxon>
        <taxon>Lophotrochozoa</taxon>
        <taxon>Annelida</taxon>
        <taxon>Polychaeta</taxon>
        <taxon>Sedentaria</taxon>
        <taxon>Canalipalpata</taxon>
        <taxon>Terebellida</taxon>
        <taxon>Terebelliformia</taxon>
        <taxon>Alvinellidae</taxon>
        <taxon>Paralvinella</taxon>
    </lineage>
</organism>